<reference evidence="1 2" key="1">
    <citation type="journal article" date="2012" name="Science">
        <title>The Paleozoic origin of enzymatic lignin decomposition reconstructed from 31 fungal genomes.</title>
        <authorList>
            <person name="Floudas D."/>
            <person name="Binder M."/>
            <person name="Riley R."/>
            <person name="Barry K."/>
            <person name="Blanchette R.A."/>
            <person name="Henrissat B."/>
            <person name="Martinez A.T."/>
            <person name="Otillar R."/>
            <person name="Spatafora J.W."/>
            <person name="Yadav J.S."/>
            <person name="Aerts A."/>
            <person name="Benoit I."/>
            <person name="Boyd A."/>
            <person name="Carlson A."/>
            <person name="Copeland A."/>
            <person name="Coutinho P.M."/>
            <person name="de Vries R.P."/>
            <person name="Ferreira P."/>
            <person name="Findley K."/>
            <person name="Foster B."/>
            <person name="Gaskell J."/>
            <person name="Glotzer D."/>
            <person name="Gorecki P."/>
            <person name="Heitman J."/>
            <person name="Hesse C."/>
            <person name="Hori C."/>
            <person name="Igarashi K."/>
            <person name="Jurgens J.A."/>
            <person name="Kallen N."/>
            <person name="Kersten P."/>
            <person name="Kohler A."/>
            <person name="Kuees U."/>
            <person name="Kumar T.K.A."/>
            <person name="Kuo A."/>
            <person name="LaButti K."/>
            <person name="Larrondo L.F."/>
            <person name="Lindquist E."/>
            <person name="Ling A."/>
            <person name="Lombard V."/>
            <person name="Lucas S."/>
            <person name="Lundell T."/>
            <person name="Martin R."/>
            <person name="McLaughlin D.J."/>
            <person name="Morgenstern I."/>
            <person name="Morin E."/>
            <person name="Murat C."/>
            <person name="Nagy L.G."/>
            <person name="Nolan M."/>
            <person name="Ohm R.A."/>
            <person name="Patyshakuliyeva A."/>
            <person name="Rokas A."/>
            <person name="Ruiz-Duenas F.J."/>
            <person name="Sabat G."/>
            <person name="Salamov A."/>
            <person name="Samejima M."/>
            <person name="Schmutz J."/>
            <person name="Slot J.C."/>
            <person name="St John F."/>
            <person name="Stenlid J."/>
            <person name="Sun H."/>
            <person name="Sun S."/>
            <person name="Syed K."/>
            <person name="Tsang A."/>
            <person name="Wiebenga A."/>
            <person name="Young D."/>
            <person name="Pisabarro A."/>
            <person name="Eastwood D.C."/>
            <person name="Martin F."/>
            <person name="Cullen D."/>
            <person name="Grigoriev I.V."/>
            <person name="Hibbett D.S."/>
        </authorList>
    </citation>
    <scope>NUCLEOTIDE SEQUENCE [LARGE SCALE GENOMIC DNA]</scope>
    <source>
        <strain evidence="1 2">ATCC 11539</strain>
    </source>
</reference>
<evidence type="ECO:0000313" key="1">
    <source>
        <dbReference type="EMBL" id="EPQ50896.1"/>
    </source>
</evidence>
<accession>S7PSW1</accession>
<evidence type="ECO:0000313" key="2">
    <source>
        <dbReference type="Proteomes" id="UP000030669"/>
    </source>
</evidence>
<dbReference type="Proteomes" id="UP000030669">
    <property type="component" value="Unassembled WGS sequence"/>
</dbReference>
<protein>
    <submittedName>
        <fullName evidence="1">Uncharacterized protein</fullName>
    </submittedName>
</protein>
<keyword evidence="2" id="KW-1185">Reference proteome</keyword>
<organism evidence="1 2">
    <name type="scientific">Gloeophyllum trabeum (strain ATCC 11539 / FP-39264 / Madison 617)</name>
    <name type="common">Brown rot fungus</name>
    <dbReference type="NCBI Taxonomy" id="670483"/>
    <lineage>
        <taxon>Eukaryota</taxon>
        <taxon>Fungi</taxon>
        <taxon>Dikarya</taxon>
        <taxon>Basidiomycota</taxon>
        <taxon>Agaricomycotina</taxon>
        <taxon>Agaricomycetes</taxon>
        <taxon>Gloeophyllales</taxon>
        <taxon>Gloeophyllaceae</taxon>
        <taxon>Gloeophyllum</taxon>
    </lineage>
</organism>
<proteinExistence type="predicted"/>
<dbReference type="OMA" id="ENTRNED"/>
<dbReference type="RefSeq" id="XP_007870772.1">
    <property type="nucleotide sequence ID" value="XM_007872581.1"/>
</dbReference>
<sequence>MIFEAIEDYNDIGCLCVTNATLWTIGYKHCRRMLQRLTSWQQDRILCLGDESWDVPDGLLTHEEGQEVQEYAISRSSYDDPDCVELSFVAVDLYEQEGLSDMRSISQGISGPHGLRRYLEQEALRLLFKPVYFHDKLWVLCNLSKREFPHLLVKPLLPDKNIHRGVWAGDQFTIVMAEELEERFGDEEPWKDVSEEIVKD</sequence>
<gene>
    <name evidence="1" type="ORF">GLOTRDRAFT_96808</name>
</gene>
<dbReference type="EMBL" id="KB469313">
    <property type="protein sequence ID" value="EPQ50896.1"/>
    <property type="molecule type" value="Genomic_DNA"/>
</dbReference>
<dbReference type="GeneID" id="19309902"/>
<dbReference type="OrthoDB" id="2588098at2759"/>
<dbReference type="HOGENOM" id="CLU_1366377_0_0_1"/>
<name>S7PSW1_GLOTA</name>
<dbReference type="KEGG" id="gtr:GLOTRDRAFT_96808"/>
<dbReference type="AlphaFoldDB" id="S7PSW1"/>